<protein>
    <submittedName>
        <fullName evidence="1">Uncharacterized protein</fullName>
    </submittedName>
</protein>
<evidence type="ECO:0000313" key="2">
    <source>
        <dbReference type="Proteomes" id="UP000267798"/>
    </source>
</evidence>
<dbReference type="EMBL" id="QXQB01000003">
    <property type="protein sequence ID" value="RJX38963.1"/>
    <property type="molecule type" value="Genomic_DNA"/>
</dbReference>
<name>A0A3A6PT84_9BACL</name>
<dbReference type="RefSeq" id="WP_120111861.1">
    <property type="nucleotide sequence ID" value="NZ_QXQB01000003.1"/>
</dbReference>
<gene>
    <name evidence="1" type="ORF">D3P09_15770</name>
</gene>
<evidence type="ECO:0000313" key="1">
    <source>
        <dbReference type="EMBL" id="RJX38963.1"/>
    </source>
</evidence>
<dbReference type="AlphaFoldDB" id="A0A3A6PT84"/>
<comment type="caution">
    <text evidence="1">The sequence shown here is derived from an EMBL/GenBank/DDBJ whole genome shotgun (WGS) entry which is preliminary data.</text>
</comment>
<sequence>MFIAWLVKNDLVSKRALRSDKSDIELHVEDSLQNYLILEPVITERYEEWKRHGKLKQKDVQ</sequence>
<accession>A0A3A6PT84</accession>
<dbReference type="OrthoDB" id="4827574at2"/>
<dbReference type="Proteomes" id="UP000267798">
    <property type="component" value="Unassembled WGS sequence"/>
</dbReference>
<keyword evidence="2" id="KW-1185">Reference proteome</keyword>
<proteinExistence type="predicted"/>
<reference evidence="1 2" key="1">
    <citation type="submission" date="2018-09" db="EMBL/GenBank/DDBJ databases">
        <title>Paenibacillus aracenensis nov. sp. isolated from a cave in southern Spain.</title>
        <authorList>
            <person name="Jurado V."/>
            <person name="Gutierrez-Patricio S."/>
            <person name="Gonzalez-Pimentel J.L."/>
            <person name="Miller A.Z."/>
            <person name="Laiz L."/>
            <person name="Saiz-Jimenez C."/>
        </authorList>
    </citation>
    <scope>NUCLEOTIDE SEQUENCE [LARGE SCALE GENOMIC DNA]</scope>
    <source>
        <strain evidence="1 2">JCM 19203</strain>
    </source>
</reference>
<organism evidence="1 2">
    <name type="scientific">Paenibacillus pinisoli</name>
    <dbReference type="NCBI Taxonomy" id="1276110"/>
    <lineage>
        <taxon>Bacteria</taxon>
        <taxon>Bacillati</taxon>
        <taxon>Bacillota</taxon>
        <taxon>Bacilli</taxon>
        <taxon>Bacillales</taxon>
        <taxon>Paenibacillaceae</taxon>
        <taxon>Paenibacillus</taxon>
    </lineage>
</organism>